<organism evidence="1 2">
    <name type="scientific">Halalkalibacterium halodurans (strain ATCC BAA-125 / DSM 18197 / FERM 7344 / JCM 9153 / C-125)</name>
    <name type="common">Bacillus halodurans</name>
    <dbReference type="NCBI Taxonomy" id="272558"/>
    <lineage>
        <taxon>Bacteria</taxon>
        <taxon>Bacillati</taxon>
        <taxon>Bacillota</taxon>
        <taxon>Bacilli</taxon>
        <taxon>Bacillales</taxon>
        <taxon>Bacillaceae</taxon>
        <taxon>Halalkalibacterium (ex Joshi et al. 2022)</taxon>
    </lineage>
</organism>
<keyword evidence="2" id="KW-1185">Reference proteome</keyword>
<dbReference type="InterPro" id="IPR015064">
    <property type="entry name" value="Sda"/>
</dbReference>
<dbReference type="GeneID" id="87596928"/>
<dbReference type="InterPro" id="IPR036916">
    <property type="entry name" value="Sda_sf"/>
</dbReference>
<dbReference type="EMBL" id="BA000004">
    <property type="protein sequence ID" value="BAB05024.1"/>
    <property type="molecule type" value="Genomic_DNA"/>
</dbReference>
<sequence length="70" mass="7912">METLSDTFLMEACKYAIKLNLDPDFIHILIEECERRSLPIPENDLSLQGHAIDETLNQKELLANADSHGS</sequence>
<dbReference type="RefSeq" id="WP_010897472.1">
    <property type="nucleotide sequence ID" value="NC_002570.2"/>
</dbReference>
<dbReference type="OrthoDB" id="2933732at2"/>
<dbReference type="SUPFAM" id="SSF100985">
    <property type="entry name" value="Sporulation inhibitor Sda"/>
    <property type="match status" value="1"/>
</dbReference>
<dbReference type="Proteomes" id="UP000001258">
    <property type="component" value="Chromosome"/>
</dbReference>
<dbReference type="Gene3D" id="1.10.287.1100">
    <property type="entry name" value="Sporulation inhibitor A"/>
    <property type="match status" value="1"/>
</dbReference>
<name>Q9KDA9_HALH5</name>
<dbReference type="KEGG" id="bha:BH1305"/>
<dbReference type="eggNOG" id="ENOG5030EEN">
    <property type="taxonomic scope" value="Bacteria"/>
</dbReference>
<dbReference type="AlphaFoldDB" id="Q9KDA9"/>
<reference evidence="1 2" key="1">
    <citation type="journal article" date="2000" name="Nucleic Acids Res.">
        <title>Complete genome sequence of the alkaliphilic bacterium Bacillus halodurans and genomic sequence comparison with Bacillus subtilis.</title>
        <authorList>
            <person name="Takami H."/>
            <person name="Nakasone K."/>
            <person name="Takaki Y."/>
            <person name="Maeno G."/>
            <person name="Sasaki R."/>
            <person name="Masui N."/>
            <person name="Fuji F."/>
            <person name="Hirama C."/>
            <person name="Nakamura Y."/>
            <person name="Ogasawara N."/>
            <person name="Kuhara S."/>
            <person name="Horikoshi K."/>
        </authorList>
    </citation>
    <scope>NUCLEOTIDE SEQUENCE [LARGE SCALE GENOMIC DNA]</scope>
    <source>
        <strain evidence="2">ATCC BAA-125 / DSM 18197 / FERM 7344 / JCM 9153 / C-125</strain>
    </source>
</reference>
<dbReference type="PIR" id="A83813">
    <property type="entry name" value="A83813"/>
</dbReference>
<dbReference type="Pfam" id="PF08970">
    <property type="entry name" value="Sda"/>
    <property type="match status" value="1"/>
</dbReference>
<evidence type="ECO:0000313" key="2">
    <source>
        <dbReference type="Proteomes" id="UP000001258"/>
    </source>
</evidence>
<protein>
    <submittedName>
        <fullName evidence="1">BH1305 protein</fullName>
    </submittedName>
</protein>
<dbReference type="HOGENOM" id="CLU_2785314_0_0_9"/>
<proteinExistence type="predicted"/>
<gene>
    <name evidence="1" type="ordered locus">BH1305</name>
</gene>
<accession>Q9KDA9</accession>
<evidence type="ECO:0000313" key="1">
    <source>
        <dbReference type="EMBL" id="BAB05024.1"/>
    </source>
</evidence>
<dbReference type="STRING" id="272558.gene:10727199"/>